<dbReference type="Gene3D" id="3.90.870.10">
    <property type="entry name" value="DHBP synthase"/>
    <property type="match status" value="1"/>
</dbReference>
<dbReference type="PANTHER" id="PTHR42828">
    <property type="entry name" value="DHBP SYNTHASE RIBB-LIKE ALPHA/BETA DOMAIN-CONTAINING PROTEIN"/>
    <property type="match status" value="1"/>
</dbReference>
<protein>
    <submittedName>
        <fullName evidence="2">Translation factor SUA5</fullName>
    </submittedName>
</protein>
<gene>
    <name evidence="2" type="ORF">SAMN06296036_11413</name>
</gene>
<sequence>MSEHLYTYDDPPSQRDLDKACAVLEKGGVIGAPMGPNWSFCCDAANRKALDRIRRLKPSHPKDRPFALVCSDMAMASTVGNIDHQLYRYLKKAWPGPFTVIVKRNRSLPRQIKDKRQVVGIRIPKCDMILALVSQFGRPLASSSIPDQADGAKLGMGYQIFDTYGHGLDLLLDLGEELPCLESTVIDFSEGFPVLVREGEGDPSLFGELAEPED</sequence>
<dbReference type="PANTHER" id="PTHR42828:SF3">
    <property type="entry name" value="THREONYLCARBAMOYL-AMP SYNTHASE"/>
    <property type="match status" value="1"/>
</dbReference>
<name>A0A1Y6CB24_9BACT</name>
<dbReference type="RefSeq" id="WP_132321580.1">
    <property type="nucleotide sequence ID" value="NZ_FWZT01000014.1"/>
</dbReference>
<proteinExistence type="predicted"/>
<dbReference type="OrthoDB" id="9781656at2"/>
<dbReference type="SUPFAM" id="SSF55821">
    <property type="entry name" value="YrdC/RibB"/>
    <property type="match status" value="1"/>
</dbReference>
<dbReference type="AlphaFoldDB" id="A0A1Y6CB24"/>
<accession>A0A1Y6CB24</accession>
<dbReference type="EMBL" id="FWZT01000014">
    <property type="protein sequence ID" value="SMF45964.1"/>
    <property type="molecule type" value="Genomic_DNA"/>
</dbReference>
<dbReference type="Proteomes" id="UP000192907">
    <property type="component" value="Unassembled WGS sequence"/>
</dbReference>
<dbReference type="NCBIfam" id="TIGR00057">
    <property type="entry name" value="L-threonylcarbamoyladenylate synthase"/>
    <property type="match status" value="1"/>
</dbReference>
<dbReference type="InterPro" id="IPR017945">
    <property type="entry name" value="DHBP_synth_RibB-like_a/b_dom"/>
</dbReference>
<reference evidence="3" key="1">
    <citation type="submission" date="2017-04" db="EMBL/GenBank/DDBJ databases">
        <authorList>
            <person name="Varghese N."/>
            <person name="Submissions S."/>
        </authorList>
    </citation>
    <scope>NUCLEOTIDE SEQUENCE [LARGE SCALE GENOMIC DNA]</scope>
    <source>
        <strain evidence="3">RKEM611</strain>
    </source>
</reference>
<dbReference type="Pfam" id="PF01300">
    <property type="entry name" value="Sua5_yciO_yrdC"/>
    <property type="match status" value="1"/>
</dbReference>
<dbReference type="InterPro" id="IPR006070">
    <property type="entry name" value="Sua5-like_dom"/>
</dbReference>
<evidence type="ECO:0000313" key="2">
    <source>
        <dbReference type="EMBL" id="SMF45964.1"/>
    </source>
</evidence>
<feature type="domain" description="YrdC-like" evidence="1">
    <location>
        <begin position="14"/>
        <end position="201"/>
    </location>
</feature>
<dbReference type="STRING" id="1513793.SAMN06296036_11413"/>
<dbReference type="GO" id="GO:0003725">
    <property type="term" value="F:double-stranded RNA binding"/>
    <property type="evidence" value="ECO:0007669"/>
    <property type="project" value="InterPro"/>
</dbReference>
<keyword evidence="3" id="KW-1185">Reference proteome</keyword>
<evidence type="ECO:0000259" key="1">
    <source>
        <dbReference type="PROSITE" id="PS51163"/>
    </source>
</evidence>
<organism evidence="2 3">
    <name type="scientific">Pseudobacteriovorax antillogorgiicola</name>
    <dbReference type="NCBI Taxonomy" id="1513793"/>
    <lineage>
        <taxon>Bacteria</taxon>
        <taxon>Pseudomonadati</taxon>
        <taxon>Bdellovibrionota</taxon>
        <taxon>Oligoflexia</taxon>
        <taxon>Oligoflexales</taxon>
        <taxon>Pseudobacteriovoracaceae</taxon>
        <taxon>Pseudobacteriovorax</taxon>
    </lineage>
</organism>
<dbReference type="PROSITE" id="PS51163">
    <property type="entry name" value="YRDC"/>
    <property type="match status" value="1"/>
</dbReference>
<evidence type="ECO:0000313" key="3">
    <source>
        <dbReference type="Proteomes" id="UP000192907"/>
    </source>
</evidence>
<dbReference type="InterPro" id="IPR052532">
    <property type="entry name" value="SUA5_domain"/>
</dbReference>